<dbReference type="OrthoDB" id="206414at2157"/>
<organism evidence="2 3">
    <name type="scientific">Halostagnicola kamekurae</name>
    <dbReference type="NCBI Taxonomy" id="619731"/>
    <lineage>
        <taxon>Archaea</taxon>
        <taxon>Methanobacteriati</taxon>
        <taxon>Methanobacteriota</taxon>
        <taxon>Stenosarchaea group</taxon>
        <taxon>Halobacteria</taxon>
        <taxon>Halobacteriales</taxon>
        <taxon>Natrialbaceae</taxon>
        <taxon>Halostagnicola</taxon>
    </lineage>
</organism>
<feature type="compositionally biased region" description="Low complexity" evidence="1">
    <location>
        <begin position="229"/>
        <end position="239"/>
    </location>
</feature>
<evidence type="ECO:0000256" key="1">
    <source>
        <dbReference type="SAM" id="MobiDB-lite"/>
    </source>
</evidence>
<proteinExistence type="predicted"/>
<keyword evidence="3" id="KW-1185">Reference proteome</keyword>
<feature type="compositionally biased region" description="Acidic residues" evidence="1">
    <location>
        <begin position="38"/>
        <end position="69"/>
    </location>
</feature>
<accession>A0A1I6QUQ5</accession>
<feature type="region of interest" description="Disordered" evidence="1">
    <location>
        <begin position="25"/>
        <end position="94"/>
    </location>
</feature>
<feature type="region of interest" description="Disordered" evidence="1">
    <location>
        <begin position="180"/>
        <end position="239"/>
    </location>
</feature>
<gene>
    <name evidence="2" type="ORF">SAMN04488556_1583</name>
</gene>
<sequence length="239" mass="24608">MTRSSRRHLLAGGAGLIALTAGCLDSSGLAASPGPGDADNETSDDEADNDDSEAESSDDSDDKGDDDLESTTTAFQHGDRPEDPTIDLLTSEDQADRWVSDRSIGDAVSEFVDETDFEEAGVIALEAGANTTCYELAVESVGLEDETVTVHAEVTETDENQMCAQQLTAVGAFVRASIGGEQPDSISTTIVDADGNEYGRGASVSSNSASASASKSVSTNRSEEESGSDGDSGTDTASD</sequence>
<evidence type="ECO:0000313" key="2">
    <source>
        <dbReference type="EMBL" id="SFS56181.1"/>
    </source>
</evidence>
<name>A0A1I6QUQ5_9EURY</name>
<dbReference type="EMBL" id="FOZS01000001">
    <property type="protein sequence ID" value="SFS56181.1"/>
    <property type="molecule type" value="Genomic_DNA"/>
</dbReference>
<dbReference type="AlphaFoldDB" id="A0A1I6QUQ5"/>
<evidence type="ECO:0000313" key="3">
    <source>
        <dbReference type="Proteomes" id="UP000199199"/>
    </source>
</evidence>
<dbReference type="Proteomes" id="UP000199199">
    <property type="component" value="Unassembled WGS sequence"/>
</dbReference>
<feature type="compositionally biased region" description="Low complexity" evidence="1">
    <location>
        <begin position="202"/>
        <end position="218"/>
    </location>
</feature>
<reference evidence="3" key="1">
    <citation type="submission" date="2016-10" db="EMBL/GenBank/DDBJ databases">
        <authorList>
            <person name="Varghese N."/>
            <person name="Submissions S."/>
        </authorList>
    </citation>
    <scope>NUCLEOTIDE SEQUENCE [LARGE SCALE GENOMIC DNA]</scope>
    <source>
        <strain evidence="3">DSM 22427</strain>
    </source>
</reference>
<protein>
    <submittedName>
        <fullName evidence="2">Uncharacterized protein</fullName>
    </submittedName>
</protein>
<dbReference type="RefSeq" id="WP_092903261.1">
    <property type="nucleotide sequence ID" value="NZ_FOZS01000001.1"/>
</dbReference>
<dbReference type="PROSITE" id="PS51257">
    <property type="entry name" value="PROKAR_LIPOPROTEIN"/>
    <property type="match status" value="1"/>
</dbReference>